<dbReference type="AlphaFoldDB" id="A0AAV7SRP9"/>
<keyword evidence="3" id="KW-1185">Reference proteome</keyword>
<feature type="compositionally biased region" description="Polar residues" evidence="1">
    <location>
        <begin position="1"/>
        <end position="17"/>
    </location>
</feature>
<reference evidence="2" key="1">
    <citation type="journal article" date="2022" name="bioRxiv">
        <title>Sequencing and chromosome-scale assembly of the giantPleurodeles waltlgenome.</title>
        <authorList>
            <person name="Brown T."/>
            <person name="Elewa A."/>
            <person name="Iarovenko S."/>
            <person name="Subramanian E."/>
            <person name="Araus A.J."/>
            <person name="Petzold A."/>
            <person name="Susuki M."/>
            <person name="Suzuki K.-i.T."/>
            <person name="Hayashi T."/>
            <person name="Toyoda A."/>
            <person name="Oliveira C."/>
            <person name="Osipova E."/>
            <person name="Leigh N.D."/>
            <person name="Simon A."/>
            <person name="Yun M.H."/>
        </authorList>
    </citation>
    <scope>NUCLEOTIDE SEQUENCE</scope>
    <source>
        <strain evidence="2">20211129_DDA</strain>
        <tissue evidence="2">Liver</tissue>
    </source>
</reference>
<gene>
    <name evidence="2" type="ORF">NDU88_007130</name>
</gene>
<name>A0AAV7SRP9_PLEWA</name>
<evidence type="ECO:0000313" key="2">
    <source>
        <dbReference type="EMBL" id="KAJ1166733.1"/>
    </source>
</evidence>
<protein>
    <submittedName>
        <fullName evidence="2">Uncharacterized protein</fullName>
    </submittedName>
</protein>
<proteinExistence type="predicted"/>
<accession>A0AAV7SRP9</accession>
<dbReference type="EMBL" id="JANPWB010000008">
    <property type="protein sequence ID" value="KAJ1166733.1"/>
    <property type="molecule type" value="Genomic_DNA"/>
</dbReference>
<feature type="region of interest" description="Disordered" evidence="1">
    <location>
        <begin position="1"/>
        <end position="20"/>
    </location>
</feature>
<sequence>MMSDSNILPFNDTNGPTRINRKQAEQEDRVCHMMPETTFQPFSVTSGTMFNKTYVNVPILLQLSLSSQLIGLLGLAGNRVVLW</sequence>
<dbReference type="Proteomes" id="UP001066276">
    <property type="component" value="Chromosome 4_2"/>
</dbReference>
<evidence type="ECO:0000256" key="1">
    <source>
        <dbReference type="SAM" id="MobiDB-lite"/>
    </source>
</evidence>
<comment type="caution">
    <text evidence="2">The sequence shown here is derived from an EMBL/GenBank/DDBJ whole genome shotgun (WGS) entry which is preliminary data.</text>
</comment>
<organism evidence="2 3">
    <name type="scientific">Pleurodeles waltl</name>
    <name type="common">Iberian ribbed newt</name>
    <dbReference type="NCBI Taxonomy" id="8319"/>
    <lineage>
        <taxon>Eukaryota</taxon>
        <taxon>Metazoa</taxon>
        <taxon>Chordata</taxon>
        <taxon>Craniata</taxon>
        <taxon>Vertebrata</taxon>
        <taxon>Euteleostomi</taxon>
        <taxon>Amphibia</taxon>
        <taxon>Batrachia</taxon>
        <taxon>Caudata</taxon>
        <taxon>Salamandroidea</taxon>
        <taxon>Salamandridae</taxon>
        <taxon>Pleurodelinae</taxon>
        <taxon>Pleurodeles</taxon>
    </lineage>
</organism>
<evidence type="ECO:0000313" key="3">
    <source>
        <dbReference type="Proteomes" id="UP001066276"/>
    </source>
</evidence>